<name>A0ABV6QIW2_9ACTN</name>
<dbReference type="Proteomes" id="UP001589890">
    <property type="component" value="Unassembled WGS sequence"/>
</dbReference>
<protein>
    <submittedName>
        <fullName evidence="2">Uncharacterized protein</fullName>
    </submittedName>
</protein>
<keyword evidence="3" id="KW-1185">Reference proteome</keyword>
<evidence type="ECO:0000313" key="2">
    <source>
        <dbReference type="EMBL" id="MFC0624583.1"/>
    </source>
</evidence>
<organism evidence="2 3">
    <name type="scientific">Kribbella deserti</name>
    <dbReference type="NCBI Taxonomy" id="1926257"/>
    <lineage>
        <taxon>Bacteria</taxon>
        <taxon>Bacillati</taxon>
        <taxon>Actinomycetota</taxon>
        <taxon>Actinomycetes</taxon>
        <taxon>Propionibacteriales</taxon>
        <taxon>Kribbellaceae</taxon>
        <taxon>Kribbella</taxon>
    </lineage>
</organism>
<accession>A0ABV6QIW2</accession>
<gene>
    <name evidence="2" type="ORF">ACFFGN_10965</name>
</gene>
<keyword evidence="1" id="KW-0732">Signal</keyword>
<evidence type="ECO:0000256" key="1">
    <source>
        <dbReference type="SAM" id="SignalP"/>
    </source>
</evidence>
<proteinExistence type="predicted"/>
<feature type="signal peptide" evidence="1">
    <location>
        <begin position="1"/>
        <end position="24"/>
    </location>
</feature>
<comment type="caution">
    <text evidence="2">The sequence shown here is derived from an EMBL/GenBank/DDBJ whole genome shotgun (WGS) entry which is preliminary data.</text>
</comment>
<sequence>MQKKTGFRLSAITAVALGTLPLLAGTALADATVSTVNGIGKYESAANRLIAHDTGCDTYAVYVEWHWLGVSDTAKKLWDHNCDSTDPAVKVILSPPSNATGISIKVCRWVKDGADVCSNTAHSAK</sequence>
<feature type="chain" id="PRO_5046240845" evidence="1">
    <location>
        <begin position="25"/>
        <end position="125"/>
    </location>
</feature>
<reference evidence="2 3" key="1">
    <citation type="submission" date="2024-09" db="EMBL/GenBank/DDBJ databases">
        <authorList>
            <person name="Sun Q."/>
            <person name="Mori K."/>
        </authorList>
    </citation>
    <scope>NUCLEOTIDE SEQUENCE [LARGE SCALE GENOMIC DNA]</scope>
    <source>
        <strain evidence="2 3">CGMCC 1.15906</strain>
    </source>
</reference>
<dbReference type="RefSeq" id="WP_380046107.1">
    <property type="nucleotide sequence ID" value="NZ_JBHLTC010000012.1"/>
</dbReference>
<evidence type="ECO:0000313" key="3">
    <source>
        <dbReference type="Proteomes" id="UP001589890"/>
    </source>
</evidence>
<dbReference type="EMBL" id="JBHLTC010000012">
    <property type="protein sequence ID" value="MFC0624583.1"/>
    <property type="molecule type" value="Genomic_DNA"/>
</dbReference>